<evidence type="ECO:0000313" key="2">
    <source>
        <dbReference type="Proteomes" id="UP000010366"/>
    </source>
</evidence>
<dbReference type="AlphaFoldDB" id="K9UFY0"/>
<dbReference type="STRING" id="1173020.Cha6605_2018"/>
<keyword evidence="2" id="KW-1185">Reference proteome</keyword>
<reference evidence="1 2" key="1">
    <citation type="submission" date="2012-05" db="EMBL/GenBank/DDBJ databases">
        <title>Finished chromosome of genome of Chamaesiphon sp. PCC 6605.</title>
        <authorList>
            <consortium name="US DOE Joint Genome Institute"/>
            <person name="Gugger M."/>
            <person name="Coursin T."/>
            <person name="Rippka R."/>
            <person name="Tandeau De Marsac N."/>
            <person name="Huntemann M."/>
            <person name="Wei C.-L."/>
            <person name="Han J."/>
            <person name="Detter J.C."/>
            <person name="Han C."/>
            <person name="Tapia R."/>
            <person name="Chen A."/>
            <person name="Kyrpides N."/>
            <person name="Mavromatis K."/>
            <person name="Markowitz V."/>
            <person name="Szeto E."/>
            <person name="Ivanova N."/>
            <person name="Pagani I."/>
            <person name="Pati A."/>
            <person name="Goodwin L."/>
            <person name="Nordberg H.P."/>
            <person name="Cantor M.N."/>
            <person name="Hua S.X."/>
            <person name="Woyke T."/>
            <person name="Kerfeld C.A."/>
        </authorList>
    </citation>
    <scope>NUCLEOTIDE SEQUENCE [LARGE SCALE GENOMIC DNA]</scope>
    <source>
        <strain evidence="2">ATCC 27169 / PCC 6605</strain>
    </source>
</reference>
<name>K9UFY0_CHAP6</name>
<dbReference type="KEGG" id="cmp:Cha6605_2018"/>
<dbReference type="EMBL" id="CP003600">
    <property type="protein sequence ID" value="AFY93119.1"/>
    <property type="molecule type" value="Genomic_DNA"/>
</dbReference>
<dbReference type="Proteomes" id="UP000010366">
    <property type="component" value="Chromosome"/>
</dbReference>
<organism evidence="1 2">
    <name type="scientific">Chamaesiphon minutus (strain ATCC 27169 / PCC 6605)</name>
    <dbReference type="NCBI Taxonomy" id="1173020"/>
    <lineage>
        <taxon>Bacteria</taxon>
        <taxon>Bacillati</taxon>
        <taxon>Cyanobacteriota</taxon>
        <taxon>Cyanophyceae</taxon>
        <taxon>Gomontiellales</taxon>
        <taxon>Chamaesiphonaceae</taxon>
        <taxon>Chamaesiphon</taxon>
    </lineage>
</organism>
<protein>
    <submittedName>
        <fullName evidence="1">Uncharacterized protein</fullName>
    </submittedName>
</protein>
<dbReference type="HOGENOM" id="CLU_3078083_0_0_3"/>
<dbReference type="RefSeq" id="WP_015159283.1">
    <property type="nucleotide sequence ID" value="NC_019697.1"/>
</dbReference>
<sequence length="52" mass="6399">MPCETAYLLPYERNKPNATYWLEADNDELFYKKILEDFEVELSDFWDGEPYW</sequence>
<gene>
    <name evidence="1" type="ORF">Cha6605_2018</name>
</gene>
<evidence type="ECO:0000313" key="1">
    <source>
        <dbReference type="EMBL" id="AFY93119.1"/>
    </source>
</evidence>
<proteinExistence type="predicted"/>
<accession>K9UFY0</accession>